<accession>A0ACC2XX61</accession>
<comment type="caution">
    <text evidence="1">The sequence shown here is derived from an EMBL/GenBank/DDBJ whole genome shotgun (WGS) entry which is preliminary data.</text>
</comment>
<proteinExistence type="predicted"/>
<reference evidence="1" key="1">
    <citation type="submission" date="2023-04" db="EMBL/GenBank/DDBJ databases">
        <title>Draft Genome sequencing of Naganishia species isolated from polar environments using Oxford Nanopore Technology.</title>
        <authorList>
            <person name="Leo P."/>
            <person name="Venkateswaran K."/>
        </authorList>
    </citation>
    <scope>NUCLEOTIDE SEQUENCE</scope>
    <source>
        <strain evidence="1">DBVPG 5303</strain>
    </source>
</reference>
<dbReference type="EMBL" id="JASBWV010000001">
    <property type="protein sequence ID" value="KAJ9127902.1"/>
    <property type="molecule type" value="Genomic_DNA"/>
</dbReference>
<gene>
    <name evidence="1" type="ORF">QFC24_000187</name>
</gene>
<organism evidence="1 2">
    <name type="scientific">Naganishia onofrii</name>
    <dbReference type="NCBI Taxonomy" id="1851511"/>
    <lineage>
        <taxon>Eukaryota</taxon>
        <taxon>Fungi</taxon>
        <taxon>Dikarya</taxon>
        <taxon>Basidiomycota</taxon>
        <taxon>Agaricomycotina</taxon>
        <taxon>Tremellomycetes</taxon>
        <taxon>Filobasidiales</taxon>
        <taxon>Filobasidiaceae</taxon>
        <taxon>Naganishia</taxon>
    </lineage>
</organism>
<keyword evidence="2" id="KW-1185">Reference proteome</keyword>
<evidence type="ECO:0000313" key="2">
    <source>
        <dbReference type="Proteomes" id="UP001234202"/>
    </source>
</evidence>
<sequence>MPSLLFCCAPLSEETRLLADCYPPKKQLPSSTSFNPALPSSGIDTVKPLSQELSRLTYYAANKPGKLRAIGEELDGRVAKHTRYAKSGNGKERVMLLISLAILRSLISECRRELGLFALSIVNCIDRSLEYALSPNSSGSSGTSSTVGVDLELAVAAGAALTSFATYATSSTFGADDAALRTYLRVLERLAAMAVFQPRPAGTGGIEQRKIDEKSRENGDYEFRNRTRLIGLAALIAAVQSDLLNASYSDFGKQTKIFIPALLTNLWLANLEDLKLETARVQIDTSPSPYFTEFQGRPGLSDRRAPSLHAHIIGEKGPATSEVVGGALRTLRELIASCHPNQLGTCLQAIVDVLDGSRSTGQRAGESMVSGWKDRERCCWLVECVASYAMLGYRYIVPLSLVEQLVSGTKETATLGDRELALMEMLISLFSAEKLSLVGIAPAELLNSLLDIIIVRVRINIGDILLPSLVRCILAIGSHIYYVDQTNDMIEVVINRIAETQALTKPLDNLEASGNAKMILPWYQEAIRIMIACITNLMLASQPSSGTTIVPSSRGNNDKRTQTDLGAAGNPSSSCIDTPRANGVAPGVPERAGRRNPISPEIWQDTLPLLCEATYAVRAEYARALVLYLQREFPASVRVLTNGMGSEHSIHLKQARLGAIRFLHAMNATLYTLAISNRLGYAGPAQISAPAVAPIIQETAPTPFSDSPQATTPNTAKSINTPVRAVPSPQPQNHSSNSSVQEDRPPPLIARRSSKLVSLPVHRMNGVAFGDTITEHVLAEDKNEAKVVATPGDYLALSSIIDTTLQALPIHSSIVVIPMLIAIDNDAGRILVPRPNENDEDDDYFSMQRRRACKEVVCSAWQEIATHYSISELSNTVDQVGLLPKTMGDQIRASFSRPSVVPAGPFREAQEGLFPPEQPSKFAAIHASTPSRPVINPEYAIQQLALNGQFQSDVKLSSEEIIQVLSKPWSVQEALGNSVEGQLYEISRRSSPRRAKLFLNDAARPGSALSLQSYNQNGQRGIDVGDLRDALGMSRTASATRLASAAPSLSTVGTRHTAEEPAAGGLTMSTSTRRLRPDDAREILKDILKEKKPKQ</sequence>
<dbReference type="Proteomes" id="UP001234202">
    <property type="component" value="Unassembled WGS sequence"/>
</dbReference>
<name>A0ACC2XX61_9TREE</name>
<protein>
    <submittedName>
        <fullName evidence="1">Uncharacterized protein</fullName>
    </submittedName>
</protein>
<evidence type="ECO:0000313" key="1">
    <source>
        <dbReference type="EMBL" id="KAJ9127902.1"/>
    </source>
</evidence>